<dbReference type="Proteomes" id="UP000821853">
    <property type="component" value="Chromosome 8"/>
</dbReference>
<evidence type="ECO:0000256" key="1">
    <source>
        <dbReference type="SAM" id="MobiDB-lite"/>
    </source>
</evidence>
<gene>
    <name evidence="2" type="ORF">HPB48_011653</name>
</gene>
<comment type="caution">
    <text evidence="2">The sequence shown here is derived from an EMBL/GenBank/DDBJ whole genome shotgun (WGS) entry which is preliminary data.</text>
</comment>
<evidence type="ECO:0000313" key="2">
    <source>
        <dbReference type="EMBL" id="KAH9379475.1"/>
    </source>
</evidence>
<dbReference type="EMBL" id="JABSTR010000010">
    <property type="protein sequence ID" value="KAH9379475.1"/>
    <property type="molecule type" value="Genomic_DNA"/>
</dbReference>
<keyword evidence="3" id="KW-1185">Reference proteome</keyword>
<feature type="compositionally biased region" description="Basic and acidic residues" evidence="1">
    <location>
        <begin position="187"/>
        <end position="203"/>
    </location>
</feature>
<organism evidence="2 3">
    <name type="scientific">Haemaphysalis longicornis</name>
    <name type="common">Bush tick</name>
    <dbReference type="NCBI Taxonomy" id="44386"/>
    <lineage>
        <taxon>Eukaryota</taxon>
        <taxon>Metazoa</taxon>
        <taxon>Ecdysozoa</taxon>
        <taxon>Arthropoda</taxon>
        <taxon>Chelicerata</taxon>
        <taxon>Arachnida</taxon>
        <taxon>Acari</taxon>
        <taxon>Parasitiformes</taxon>
        <taxon>Ixodida</taxon>
        <taxon>Ixodoidea</taxon>
        <taxon>Ixodidae</taxon>
        <taxon>Haemaphysalinae</taxon>
        <taxon>Haemaphysalis</taxon>
    </lineage>
</organism>
<name>A0A9J6GWB0_HAELO</name>
<proteinExistence type="predicted"/>
<reference evidence="2 3" key="1">
    <citation type="journal article" date="2020" name="Cell">
        <title>Large-Scale Comparative Analyses of Tick Genomes Elucidate Their Genetic Diversity and Vector Capacities.</title>
        <authorList>
            <consortium name="Tick Genome and Microbiome Consortium (TIGMIC)"/>
            <person name="Jia N."/>
            <person name="Wang J."/>
            <person name="Shi W."/>
            <person name="Du L."/>
            <person name="Sun Y."/>
            <person name="Zhan W."/>
            <person name="Jiang J.F."/>
            <person name="Wang Q."/>
            <person name="Zhang B."/>
            <person name="Ji P."/>
            <person name="Bell-Sakyi L."/>
            <person name="Cui X.M."/>
            <person name="Yuan T.T."/>
            <person name="Jiang B.G."/>
            <person name="Yang W.F."/>
            <person name="Lam T.T."/>
            <person name="Chang Q.C."/>
            <person name="Ding S.J."/>
            <person name="Wang X.J."/>
            <person name="Zhu J.G."/>
            <person name="Ruan X.D."/>
            <person name="Zhao L."/>
            <person name="Wei J.T."/>
            <person name="Ye R.Z."/>
            <person name="Que T.C."/>
            <person name="Du C.H."/>
            <person name="Zhou Y.H."/>
            <person name="Cheng J.X."/>
            <person name="Dai P.F."/>
            <person name="Guo W.B."/>
            <person name="Han X.H."/>
            <person name="Huang E.J."/>
            <person name="Li L.F."/>
            <person name="Wei W."/>
            <person name="Gao Y.C."/>
            <person name="Liu J.Z."/>
            <person name="Shao H.Z."/>
            <person name="Wang X."/>
            <person name="Wang C.C."/>
            <person name="Yang T.C."/>
            <person name="Huo Q.B."/>
            <person name="Li W."/>
            <person name="Chen H.Y."/>
            <person name="Chen S.E."/>
            <person name="Zhou L.G."/>
            <person name="Ni X.B."/>
            <person name="Tian J.H."/>
            <person name="Sheng Y."/>
            <person name="Liu T."/>
            <person name="Pan Y.S."/>
            <person name="Xia L.Y."/>
            <person name="Li J."/>
            <person name="Zhao F."/>
            <person name="Cao W.C."/>
        </authorList>
    </citation>
    <scope>NUCLEOTIDE SEQUENCE [LARGE SCALE GENOMIC DNA]</scope>
    <source>
        <strain evidence="2">HaeL-2018</strain>
    </source>
</reference>
<evidence type="ECO:0000313" key="3">
    <source>
        <dbReference type="Proteomes" id="UP000821853"/>
    </source>
</evidence>
<feature type="region of interest" description="Disordered" evidence="1">
    <location>
        <begin position="174"/>
        <end position="211"/>
    </location>
</feature>
<accession>A0A9J6GWB0</accession>
<sequence>MKVVQVKIKRHPSVEEIIIDALEIDTISKDTLSSPSKRVVQEVKGLGLTLADDLMQYHKTRAPLTTSLLVGAEYYWAIVTGRRKWLQDKVMAAETILGWTLHGPTQPRAQPMNSLPVMVLEVTTRNEDINEEVTRFLELESIGMSDNTAHTKTNDNDGVHTYMKDTKEKKRAYGFPGRALRSPASLEETRRVEREEVSRRKETFTSNQKTT</sequence>
<dbReference type="VEuPathDB" id="VectorBase:HLOH_060626"/>
<dbReference type="OrthoDB" id="5874425at2759"/>
<protein>
    <recommendedName>
        <fullName evidence="4">Peptidase aspartic putative domain-containing protein</fullName>
    </recommendedName>
</protein>
<dbReference type="AlphaFoldDB" id="A0A9J6GWB0"/>
<evidence type="ECO:0008006" key="4">
    <source>
        <dbReference type="Google" id="ProtNLM"/>
    </source>
</evidence>